<dbReference type="AlphaFoldDB" id="A0A838WSN4"/>
<dbReference type="EMBL" id="JACEOR010000187">
    <property type="protein sequence ID" value="MBA4504744.1"/>
    <property type="molecule type" value="Genomic_DNA"/>
</dbReference>
<keyword evidence="4" id="KW-1185">Reference proteome</keyword>
<feature type="domain" description="Long Rib" evidence="2">
    <location>
        <begin position="122"/>
        <end position="209"/>
    </location>
</feature>
<dbReference type="NCBIfam" id="NF038186">
    <property type="entry name" value="YPDG_rpt"/>
    <property type="match status" value="1"/>
</dbReference>
<feature type="region of interest" description="Disordered" evidence="1">
    <location>
        <begin position="199"/>
        <end position="250"/>
    </location>
</feature>
<name>A0A838WSN4_9CORY</name>
<proteinExistence type="predicted"/>
<comment type="caution">
    <text evidence="3">The sequence shown here is derived from an EMBL/GenBank/DDBJ whole genome shotgun (WGS) entry which is preliminary data.</text>
</comment>
<sequence length="250" mass="26004">TYPDGSQDTTWAKAWAFKPHADAYDIAFDTVTIDAGATFYAQPNNIEHPVDTTVTLVPSQELESLQEDGWTIEGDTGIGFFITAPRTATTGAQLPLTVTYPDGTTEPTSITITVVPIALVELHEVTYGGVDVTGGESVTASPTETDLPAGTRITLGDNIALNAAGWTFKVTADGGLTATAPNDADGTVEIVLTVTYPDGTTEPATAKVTATPAPEDKEDDEAPKGKEDDEGDQPVVPNRLEAGGSSFGSS</sequence>
<evidence type="ECO:0000259" key="2">
    <source>
        <dbReference type="Pfam" id="PF18957"/>
    </source>
</evidence>
<gene>
    <name evidence="3" type="ORF">H0H28_05280</name>
</gene>
<dbReference type="InterPro" id="IPR044055">
    <property type="entry name" value="RibLong"/>
</dbReference>
<feature type="domain" description="Long Rib" evidence="2">
    <location>
        <begin position="21"/>
        <end position="114"/>
    </location>
</feature>
<accession>A0A838WSN4</accession>
<dbReference type="Pfam" id="PF18957">
    <property type="entry name" value="RibLong"/>
    <property type="match status" value="2"/>
</dbReference>
<feature type="compositionally biased region" description="Low complexity" evidence="1">
    <location>
        <begin position="200"/>
        <end position="213"/>
    </location>
</feature>
<evidence type="ECO:0000256" key="1">
    <source>
        <dbReference type="SAM" id="MobiDB-lite"/>
    </source>
</evidence>
<dbReference type="Proteomes" id="UP000580709">
    <property type="component" value="Unassembled WGS sequence"/>
</dbReference>
<organism evidence="3 4">
    <name type="scientific">Corynebacterium sanguinis</name>
    <dbReference type="NCBI Taxonomy" id="2594913"/>
    <lineage>
        <taxon>Bacteria</taxon>
        <taxon>Bacillati</taxon>
        <taxon>Actinomycetota</taxon>
        <taxon>Actinomycetes</taxon>
        <taxon>Mycobacteriales</taxon>
        <taxon>Corynebacteriaceae</taxon>
        <taxon>Corynebacterium</taxon>
    </lineage>
</organism>
<feature type="non-terminal residue" evidence="3">
    <location>
        <position position="1"/>
    </location>
</feature>
<dbReference type="RefSeq" id="WP_181729661.1">
    <property type="nucleotide sequence ID" value="NZ_JACEOR010000187.1"/>
</dbReference>
<evidence type="ECO:0000313" key="4">
    <source>
        <dbReference type="Proteomes" id="UP000580709"/>
    </source>
</evidence>
<reference evidence="3 4" key="1">
    <citation type="submission" date="2020-07" db="EMBL/GenBank/DDBJ databases">
        <authorList>
            <person name="Khare M."/>
        </authorList>
    </citation>
    <scope>NUCLEOTIDE SEQUENCE [LARGE SCALE GENOMIC DNA]</scope>
    <source>
        <strain evidence="3 4">P8776</strain>
    </source>
</reference>
<protein>
    <recommendedName>
        <fullName evidence="2">Long Rib domain-containing protein</fullName>
    </recommendedName>
</protein>
<evidence type="ECO:0000313" key="3">
    <source>
        <dbReference type="EMBL" id="MBA4504744.1"/>
    </source>
</evidence>